<keyword evidence="1" id="KW-0812">Transmembrane</keyword>
<gene>
    <name evidence="2" type="ORF">TVAG_007560</name>
</gene>
<dbReference type="AlphaFoldDB" id="A2FSY3"/>
<dbReference type="InParanoid" id="A2FSY3"/>
<dbReference type="Proteomes" id="UP000001542">
    <property type="component" value="Unassembled WGS sequence"/>
</dbReference>
<keyword evidence="1" id="KW-0472">Membrane</keyword>
<feature type="transmembrane region" description="Helical" evidence="1">
    <location>
        <begin position="44"/>
        <end position="66"/>
    </location>
</feature>
<keyword evidence="3" id="KW-1185">Reference proteome</keyword>
<proteinExistence type="predicted"/>
<sequence length="414" mass="47403">MIEENQDVTEVKRPWYKRVIFPGLAKLDSVQKGLWKPDLADLEIFRILALVEGVIFIVSFASGSPFGPLSYWDGPMYVYVARTLYNIPKSGPDSHLFKRPPYYFACHLPGYPLVIRFFSKICFNQYWLGELLSILFNAMVITYVFRRLLTVYNCVEDPVFTTKVSLFIPIRLCLYKAVGASDPLYITFCFLSLIFFKTDQLIFLLLSMWGACYTRIEGPSIVGTIGLCYLLRLDIPRALFTALGFIATPSLMYLHHVKFGNYKAYFDYNSGQMDLIKYPLYHLFESSGNFEELLHAQSLLGLFLPFFVGTLILFSISVPFAIFSTVYILYCACINHPDLARYSLPGFTLALLVGFDSVISSPILKPRFHYFKIPVGVLVLLYFLSELGSNRANDEHFMKICDIIHHVYNGTDSF</sequence>
<dbReference type="VEuPathDB" id="TrichDB:TVAG_007560"/>
<dbReference type="RefSeq" id="XP_001304909.1">
    <property type="nucleotide sequence ID" value="XM_001304908.1"/>
</dbReference>
<dbReference type="KEGG" id="tva:4749684"/>
<accession>A2FSY3</accession>
<evidence type="ECO:0000313" key="3">
    <source>
        <dbReference type="Proteomes" id="UP000001542"/>
    </source>
</evidence>
<dbReference type="EMBL" id="DS113998">
    <property type="protein sequence ID" value="EAX91979.1"/>
    <property type="molecule type" value="Genomic_DNA"/>
</dbReference>
<dbReference type="OrthoDB" id="10449907at2759"/>
<feature type="transmembrane region" description="Helical" evidence="1">
    <location>
        <begin position="370"/>
        <end position="389"/>
    </location>
</feature>
<name>A2FSY3_TRIV3</name>
<dbReference type="VEuPathDB" id="TrichDB:TVAGG3_0349170"/>
<feature type="transmembrane region" description="Helical" evidence="1">
    <location>
        <begin position="238"/>
        <end position="256"/>
    </location>
</feature>
<feature type="transmembrane region" description="Helical" evidence="1">
    <location>
        <begin position="342"/>
        <end position="364"/>
    </location>
</feature>
<keyword evidence="1" id="KW-1133">Transmembrane helix</keyword>
<protein>
    <submittedName>
        <fullName evidence="2">Uncharacterized protein</fullName>
    </submittedName>
</protein>
<reference evidence="2" key="2">
    <citation type="journal article" date="2007" name="Science">
        <title>Draft genome sequence of the sexually transmitted pathogen Trichomonas vaginalis.</title>
        <authorList>
            <person name="Carlton J.M."/>
            <person name="Hirt R.P."/>
            <person name="Silva J.C."/>
            <person name="Delcher A.L."/>
            <person name="Schatz M."/>
            <person name="Zhao Q."/>
            <person name="Wortman J.R."/>
            <person name="Bidwell S.L."/>
            <person name="Alsmark U.C.M."/>
            <person name="Besteiro S."/>
            <person name="Sicheritz-Ponten T."/>
            <person name="Noel C.J."/>
            <person name="Dacks J.B."/>
            <person name="Foster P.G."/>
            <person name="Simillion C."/>
            <person name="Van de Peer Y."/>
            <person name="Miranda-Saavedra D."/>
            <person name="Barton G.J."/>
            <person name="Westrop G.D."/>
            <person name="Mueller S."/>
            <person name="Dessi D."/>
            <person name="Fiori P.L."/>
            <person name="Ren Q."/>
            <person name="Paulsen I."/>
            <person name="Zhang H."/>
            <person name="Bastida-Corcuera F.D."/>
            <person name="Simoes-Barbosa A."/>
            <person name="Brown M.T."/>
            <person name="Hayes R.D."/>
            <person name="Mukherjee M."/>
            <person name="Okumura C.Y."/>
            <person name="Schneider R."/>
            <person name="Smith A.J."/>
            <person name="Vanacova S."/>
            <person name="Villalvazo M."/>
            <person name="Haas B.J."/>
            <person name="Pertea M."/>
            <person name="Feldblyum T.V."/>
            <person name="Utterback T.R."/>
            <person name="Shu C.L."/>
            <person name="Osoegawa K."/>
            <person name="de Jong P.J."/>
            <person name="Hrdy I."/>
            <person name="Horvathova L."/>
            <person name="Zubacova Z."/>
            <person name="Dolezal P."/>
            <person name="Malik S.B."/>
            <person name="Logsdon J.M. Jr."/>
            <person name="Henze K."/>
            <person name="Gupta A."/>
            <person name="Wang C.C."/>
            <person name="Dunne R.L."/>
            <person name="Upcroft J.A."/>
            <person name="Upcroft P."/>
            <person name="White O."/>
            <person name="Salzberg S.L."/>
            <person name="Tang P."/>
            <person name="Chiu C.-H."/>
            <person name="Lee Y.-S."/>
            <person name="Embley T.M."/>
            <person name="Coombs G.H."/>
            <person name="Mottram J.C."/>
            <person name="Tachezy J."/>
            <person name="Fraser-Liggett C.M."/>
            <person name="Johnson P.J."/>
        </authorList>
    </citation>
    <scope>NUCLEOTIDE SEQUENCE [LARGE SCALE GENOMIC DNA]</scope>
    <source>
        <strain evidence="2">G3</strain>
    </source>
</reference>
<evidence type="ECO:0000313" key="2">
    <source>
        <dbReference type="EMBL" id="EAX91979.1"/>
    </source>
</evidence>
<organism evidence="2 3">
    <name type="scientific">Trichomonas vaginalis (strain ATCC PRA-98 / G3)</name>
    <dbReference type="NCBI Taxonomy" id="412133"/>
    <lineage>
        <taxon>Eukaryota</taxon>
        <taxon>Metamonada</taxon>
        <taxon>Parabasalia</taxon>
        <taxon>Trichomonadida</taxon>
        <taxon>Trichomonadidae</taxon>
        <taxon>Trichomonas</taxon>
    </lineage>
</organism>
<feature type="transmembrane region" description="Helical" evidence="1">
    <location>
        <begin position="126"/>
        <end position="145"/>
    </location>
</feature>
<reference evidence="2" key="1">
    <citation type="submission" date="2006-10" db="EMBL/GenBank/DDBJ databases">
        <authorList>
            <person name="Amadeo P."/>
            <person name="Zhao Q."/>
            <person name="Wortman J."/>
            <person name="Fraser-Liggett C."/>
            <person name="Carlton J."/>
        </authorList>
    </citation>
    <scope>NUCLEOTIDE SEQUENCE</scope>
    <source>
        <strain evidence="2">G3</strain>
    </source>
</reference>
<feature type="transmembrane region" description="Helical" evidence="1">
    <location>
        <begin position="302"/>
        <end position="330"/>
    </location>
</feature>
<evidence type="ECO:0000256" key="1">
    <source>
        <dbReference type="SAM" id="Phobius"/>
    </source>
</evidence>